<dbReference type="OrthoDB" id="5131365at2759"/>
<accession>A0A4U0TQL7</accession>
<organism evidence="1 2">
    <name type="scientific">Friedmanniomyces endolithicus</name>
    <dbReference type="NCBI Taxonomy" id="329885"/>
    <lineage>
        <taxon>Eukaryota</taxon>
        <taxon>Fungi</taxon>
        <taxon>Dikarya</taxon>
        <taxon>Ascomycota</taxon>
        <taxon>Pezizomycotina</taxon>
        <taxon>Dothideomycetes</taxon>
        <taxon>Dothideomycetidae</taxon>
        <taxon>Mycosphaerellales</taxon>
        <taxon>Teratosphaeriaceae</taxon>
        <taxon>Friedmanniomyces</taxon>
    </lineage>
</organism>
<protein>
    <submittedName>
        <fullName evidence="1">Uncharacterized protein</fullName>
    </submittedName>
</protein>
<dbReference type="Proteomes" id="UP000310066">
    <property type="component" value="Unassembled WGS sequence"/>
</dbReference>
<evidence type="ECO:0000313" key="1">
    <source>
        <dbReference type="EMBL" id="TKA24370.1"/>
    </source>
</evidence>
<proteinExistence type="predicted"/>
<sequence length="133" mass="15546">MKQLSVCNLTENQRNRRDDKKETNLLSKDGFHTTAIRDYVKWQQEKVESEHWISQFVMAGDILSNDGYRLGVFYEKPLIKILLEGGVKCGIALSFHNDITDWLPEYRRKIQSTGFYDRETPGLDSTNILEFLK</sequence>
<comment type="caution">
    <text evidence="1">The sequence shown here is derived from an EMBL/GenBank/DDBJ whole genome shotgun (WGS) entry which is preliminary data.</text>
</comment>
<dbReference type="AlphaFoldDB" id="A0A4U0TQL7"/>
<reference evidence="1 2" key="1">
    <citation type="submission" date="2017-03" db="EMBL/GenBank/DDBJ databases">
        <title>Genomes of endolithic fungi from Antarctica.</title>
        <authorList>
            <person name="Coleine C."/>
            <person name="Masonjones S."/>
            <person name="Stajich J.E."/>
        </authorList>
    </citation>
    <scope>NUCLEOTIDE SEQUENCE [LARGE SCALE GENOMIC DNA]</scope>
    <source>
        <strain evidence="1 2">CCFEE 5311</strain>
    </source>
</reference>
<dbReference type="EMBL" id="NAJP01000182">
    <property type="protein sequence ID" value="TKA24370.1"/>
    <property type="molecule type" value="Genomic_DNA"/>
</dbReference>
<evidence type="ECO:0000313" key="2">
    <source>
        <dbReference type="Proteomes" id="UP000310066"/>
    </source>
</evidence>
<name>A0A4U0TQL7_9PEZI</name>
<gene>
    <name evidence="1" type="ORF">B0A54_17917</name>
</gene>